<gene>
    <name evidence="1" type="ORF">MDCFG202_LOCUS409575</name>
</gene>
<dbReference type="EMBL" id="CAJPIJ010000159">
    <property type="protein sequence ID" value="CAG1997304.1"/>
    <property type="molecule type" value="Genomic_DNA"/>
</dbReference>
<dbReference type="AlphaFoldDB" id="A0A9N8WVL7"/>
<dbReference type="Proteomes" id="UP000746612">
    <property type="component" value="Unassembled WGS sequence"/>
</dbReference>
<organism evidence="1 2">
    <name type="scientific">Gibberella zeae</name>
    <name type="common">Wheat head blight fungus</name>
    <name type="synonym">Fusarium graminearum</name>
    <dbReference type="NCBI Taxonomy" id="5518"/>
    <lineage>
        <taxon>Eukaryota</taxon>
        <taxon>Fungi</taxon>
        <taxon>Dikarya</taxon>
        <taxon>Ascomycota</taxon>
        <taxon>Pezizomycotina</taxon>
        <taxon>Sordariomycetes</taxon>
        <taxon>Hypocreomycetidae</taxon>
        <taxon>Hypocreales</taxon>
        <taxon>Nectriaceae</taxon>
        <taxon>Fusarium</taxon>
    </lineage>
</organism>
<evidence type="ECO:0000313" key="1">
    <source>
        <dbReference type="EMBL" id="CAG1997304.1"/>
    </source>
</evidence>
<name>A0A9N8WVL7_GIBZA</name>
<comment type="caution">
    <text evidence="1">The sequence shown here is derived from an EMBL/GenBank/DDBJ whole genome shotgun (WGS) entry which is preliminary data.</text>
</comment>
<accession>A0A9N8WVL7</accession>
<evidence type="ECO:0000313" key="2">
    <source>
        <dbReference type="Proteomes" id="UP000746612"/>
    </source>
</evidence>
<protein>
    <submittedName>
        <fullName evidence="1">Uncharacterized protein</fullName>
    </submittedName>
</protein>
<sequence>RLRPLGHPRGMFPCENFRKWETMQLSHESSCWKSGYQERQVSLRTLLWRYLYSSSCQASTTGPAGGPTESQIHGQTKSLSISMLLGYIPTKSGLIFLSITITLPVLL</sequence>
<proteinExistence type="predicted"/>
<feature type="non-terminal residue" evidence="1">
    <location>
        <position position="107"/>
    </location>
</feature>
<reference evidence="1" key="1">
    <citation type="submission" date="2021-03" db="EMBL/GenBank/DDBJ databases">
        <authorList>
            <person name="Alouane T."/>
            <person name="Langin T."/>
            <person name="Bonhomme L."/>
        </authorList>
    </citation>
    <scope>NUCLEOTIDE SEQUENCE</scope>
    <source>
        <strain evidence="1">MDC_Fg202</strain>
    </source>
</reference>